<sequence>MANQIESDAASELFRCAADGDAESLERLLASYSGYLRVLSRMHLDRRIQHRVSPSDIVQETLLEVHRDFPSFRGNRVEEFTGWLRQVLVHNIASAVETHLVAAKRSVRAERVIESLSASIDRSHHRLASLAADPQRSPASEADHRESLAELAMALEHLPADYRTVIVLRHLDGLPFGDVADRMERSTGAVRMLWLRAIEQLRLAMEPQV</sequence>
<accession>A0A518J0P4</accession>
<evidence type="ECO:0000256" key="4">
    <source>
        <dbReference type="ARBA" id="ARBA00023163"/>
    </source>
</evidence>
<dbReference type="NCBIfam" id="TIGR02984">
    <property type="entry name" value="Sig-70_plancto1"/>
    <property type="match status" value="1"/>
</dbReference>
<dbReference type="OrthoDB" id="265297at2"/>
<dbReference type="NCBIfam" id="TIGR02937">
    <property type="entry name" value="sigma70-ECF"/>
    <property type="match status" value="1"/>
</dbReference>
<proteinExistence type="predicted"/>
<evidence type="ECO:0000259" key="5">
    <source>
        <dbReference type="Pfam" id="PF08281"/>
    </source>
</evidence>
<dbReference type="InterPro" id="IPR014284">
    <property type="entry name" value="RNA_pol_sigma-70_dom"/>
</dbReference>
<name>A0A518J0P4_9BACT</name>
<keyword evidence="2" id="KW-0731">Sigma factor</keyword>
<dbReference type="RefSeq" id="WP_145121440.1">
    <property type="nucleotide sequence ID" value="NZ_CP036292.1"/>
</dbReference>
<dbReference type="InterPro" id="IPR036388">
    <property type="entry name" value="WH-like_DNA-bd_sf"/>
</dbReference>
<dbReference type="InterPro" id="IPR013325">
    <property type="entry name" value="RNA_pol_sigma_r2"/>
</dbReference>
<reference evidence="6 7" key="1">
    <citation type="submission" date="2019-02" db="EMBL/GenBank/DDBJ databases">
        <title>Deep-cultivation of Planctomycetes and their phenomic and genomic characterization uncovers novel biology.</title>
        <authorList>
            <person name="Wiegand S."/>
            <person name="Jogler M."/>
            <person name="Boedeker C."/>
            <person name="Pinto D."/>
            <person name="Vollmers J."/>
            <person name="Rivas-Marin E."/>
            <person name="Kohn T."/>
            <person name="Peeters S.H."/>
            <person name="Heuer A."/>
            <person name="Rast P."/>
            <person name="Oberbeckmann S."/>
            <person name="Bunk B."/>
            <person name="Jeske O."/>
            <person name="Meyerdierks A."/>
            <person name="Storesund J.E."/>
            <person name="Kallscheuer N."/>
            <person name="Luecker S."/>
            <person name="Lage O.M."/>
            <person name="Pohl T."/>
            <person name="Merkel B.J."/>
            <person name="Hornburger P."/>
            <person name="Mueller R.-W."/>
            <person name="Bruemmer F."/>
            <person name="Labrenz M."/>
            <person name="Spormann A.M."/>
            <person name="Op den Camp H."/>
            <person name="Overmann J."/>
            <person name="Amann R."/>
            <person name="Jetten M.S.M."/>
            <person name="Mascher T."/>
            <person name="Medema M.H."/>
            <person name="Devos D.P."/>
            <person name="Kaster A.-K."/>
            <person name="Ovreas L."/>
            <person name="Rohde M."/>
            <person name="Galperin M.Y."/>
            <person name="Jogler C."/>
        </authorList>
    </citation>
    <scope>NUCLEOTIDE SEQUENCE [LARGE SCALE GENOMIC DNA]</scope>
    <source>
        <strain evidence="6 7">Mal33</strain>
    </source>
</reference>
<protein>
    <submittedName>
        <fullName evidence="6">ECF RNA polymerase sigma-E factor</fullName>
    </submittedName>
</protein>
<feature type="domain" description="RNA polymerase sigma factor 70 region 4 type 2" evidence="5">
    <location>
        <begin position="149"/>
        <end position="201"/>
    </location>
</feature>
<dbReference type="SUPFAM" id="SSF88946">
    <property type="entry name" value="Sigma2 domain of RNA polymerase sigma factors"/>
    <property type="match status" value="1"/>
</dbReference>
<dbReference type="InterPro" id="IPR014326">
    <property type="entry name" value="RNA_pol_sigma-70_Plancto"/>
</dbReference>
<dbReference type="EMBL" id="CP036318">
    <property type="protein sequence ID" value="QDV58904.1"/>
    <property type="molecule type" value="Genomic_DNA"/>
</dbReference>
<dbReference type="GO" id="GO:0016987">
    <property type="term" value="F:sigma factor activity"/>
    <property type="evidence" value="ECO:0007669"/>
    <property type="project" value="UniProtKB-KW"/>
</dbReference>
<dbReference type="GO" id="GO:0003677">
    <property type="term" value="F:DNA binding"/>
    <property type="evidence" value="ECO:0007669"/>
    <property type="project" value="UniProtKB-KW"/>
</dbReference>
<dbReference type="Pfam" id="PF08281">
    <property type="entry name" value="Sigma70_r4_2"/>
    <property type="match status" value="1"/>
</dbReference>
<dbReference type="GO" id="GO:0006352">
    <property type="term" value="P:DNA-templated transcription initiation"/>
    <property type="evidence" value="ECO:0007669"/>
    <property type="project" value="InterPro"/>
</dbReference>
<keyword evidence="3" id="KW-0238">DNA-binding</keyword>
<dbReference type="AlphaFoldDB" id="A0A518J0P4"/>
<dbReference type="Proteomes" id="UP000316770">
    <property type="component" value="Chromosome"/>
</dbReference>
<evidence type="ECO:0000313" key="7">
    <source>
        <dbReference type="Proteomes" id="UP000316770"/>
    </source>
</evidence>
<keyword evidence="7" id="KW-1185">Reference proteome</keyword>
<evidence type="ECO:0000256" key="1">
    <source>
        <dbReference type="ARBA" id="ARBA00023015"/>
    </source>
</evidence>
<evidence type="ECO:0000313" key="6">
    <source>
        <dbReference type="EMBL" id="QDV58904.1"/>
    </source>
</evidence>
<evidence type="ECO:0000256" key="2">
    <source>
        <dbReference type="ARBA" id="ARBA00023082"/>
    </source>
</evidence>
<dbReference type="PANTHER" id="PTHR30385:SF8">
    <property type="entry name" value="RNA POLYMERASE SIGMA-E FACTOR"/>
    <property type="match status" value="1"/>
</dbReference>
<gene>
    <name evidence="6" type="primary">rpoE_8</name>
    <name evidence="6" type="ORF">Mal33_49290</name>
</gene>
<organism evidence="6 7">
    <name type="scientific">Rosistilla oblonga</name>
    <dbReference type="NCBI Taxonomy" id="2527990"/>
    <lineage>
        <taxon>Bacteria</taxon>
        <taxon>Pseudomonadati</taxon>
        <taxon>Planctomycetota</taxon>
        <taxon>Planctomycetia</taxon>
        <taxon>Pirellulales</taxon>
        <taxon>Pirellulaceae</taxon>
        <taxon>Rosistilla</taxon>
    </lineage>
</organism>
<keyword evidence="1" id="KW-0805">Transcription regulation</keyword>
<dbReference type="Gene3D" id="1.10.1740.10">
    <property type="match status" value="1"/>
</dbReference>
<dbReference type="InterPro" id="IPR013324">
    <property type="entry name" value="RNA_pol_sigma_r3/r4-like"/>
</dbReference>
<dbReference type="CDD" id="cd06171">
    <property type="entry name" value="Sigma70_r4"/>
    <property type="match status" value="1"/>
</dbReference>
<dbReference type="SUPFAM" id="SSF88659">
    <property type="entry name" value="Sigma3 and sigma4 domains of RNA polymerase sigma factors"/>
    <property type="match status" value="1"/>
</dbReference>
<keyword evidence="4" id="KW-0804">Transcription</keyword>
<evidence type="ECO:0000256" key="3">
    <source>
        <dbReference type="ARBA" id="ARBA00023125"/>
    </source>
</evidence>
<dbReference type="InterPro" id="IPR013249">
    <property type="entry name" value="RNA_pol_sigma70_r4_t2"/>
</dbReference>
<dbReference type="Gene3D" id="1.10.10.10">
    <property type="entry name" value="Winged helix-like DNA-binding domain superfamily/Winged helix DNA-binding domain"/>
    <property type="match status" value="1"/>
</dbReference>
<dbReference type="PANTHER" id="PTHR30385">
    <property type="entry name" value="SIGMA FACTOR F FLAGELLAR"/>
    <property type="match status" value="1"/>
</dbReference>